<keyword evidence="6" id="KW-0413">Isomerase</keyword>
<proteinExistence type="predicted"/>
<dbReference type="InterPro" id="IPR027304">
    <property type="entry name" value="Trigger_fact/SurA_dom_sf"/>
</dbReference>
<dbReference type="InterPro" id="IPR052029">
    <property type="entry name" value="PpiD_chaperone"/>
</dbReference>
<evidence type="ECO:0000313" key="6">
    <source>
        <dbReference type="EMBL" id="SUC20793.1"/>
    </source>
</evidence>
<dbReference type="GO" id="GO:0003755">
    <property type="term" value="F:peptidyl-prolyl cis-trans isomerase activity"/>
    <property type="evidence" value="ECO:0007669"/>
    <property type="project" value="UniProtKB-EC"/>
</dbReference>
<gene>
    <name evidence="6" type="primary">ppiD_2</name>
    <name evidence="6" type="ORF">NCTC11938_01983</name>
</gene>
<organism evidence="6 7">
    <name type="scientific">Proteus mirabilis</name>
    <dbReference type="NCBI Taxonomy" id="584"/>
    <lineage>
        <taxon>Bacteria</taxon>
        <taxon>Pseudomonadati</taxon>
        <taxon>Pseudomonadota</taxon>
        <taxon>Gammaproteobacteria</taxon>
        <taxon>Enterobacterales</taxon>
        <taxon>Morganellaceae</taxon>
        <taxon>Proteus</taxon>
    </lineage>
</organism>
<evidence type="ECO:0000256" key="4">
    <source>
        <dbReference type="ARBA" id="ARBA00023186"/>
    </source>
</evidence>
<dbReference type="GO" id="GO:0005886">
    <property type="term" value="C:plasma membrane"/>
    <property type="evidence" value="ECO:0007669"/>
    <property type="project" value="UniProtKB-SubCell"/>
</dbReference>
<evidence type="ECO:0000256" key="1">
    <source>
        <dbReference type="ARBA" id="ARBA00004236"/>
    </source>
</evidence>
<protein>
    <submittedName>
        <fullName evidence="6">Peptidyl-prolyl cis-trans isomerase (Rotamase D)</fullName>
        <ecNumber evidence="6">5.2.1.8</ecNumber>
    </submittedName>
</protein>
<dbReference type="AlphaFoldDB" id="A0A379FJ94"/>
<evidence type="ECO:0000256" key="3">
    <source>
        <dbReference type="ARBA" id="ARBA00023136"/>
    </source>
</evidence>
<reference evidence="6 7" key="1">
    <citation type="submission" date="2018-06" db="EMBL/GenBank/DDBJ databases">
        <authorList>
            <consortium name="Pathogen Informatics"/>
            <person name="Doyle S."/>
        </authorList>
    </citation>
    <scope>NUCLEOTIDE SEQUENCE [LARGE SCALE GENOMIC DNA]</scope>
    <source>
        <strain evidence="6 7">NCTC11938</strain>
    </source>
</reference>
<dbReference type="EMBL" id="UGTS01000004">
    <property type="protein sequence ID" value="SUC20793.1"/>
    <property type="molecule type" value="Genomic_DNA"/>
</dbReference>
<feature type="transmembrane region" description="Helical" evidence="5">
    <location>
        <begin position="12"/>
        <end position="35"/>
    </location>
</feature>
<dbReference type="SUPFAM" id="SSF109998">
    <property type="entry name" value="Triger factor/SurA peptide-binding domain-like"/>
    <property type="match status" value="1"/>
</dbReference>
<keyword evidence="5" id="KW-0812">Transmembrane</keyword>
<accession>A0A379FJ94</accession>
<keyword evidence="5" id="KW-1133">Transmembrane helix</keyword>
<dbReference type="PANTHER" id="PTHR47529">
    <property type="entry name" value="PEPTIDYL-PROLYL CIS-TRANS ISOMERASE D"/>
    <property type="match status" value="1"/>
</dbReference>
<sequence>MMDNIRSTANNPFIKILLAVIILSFVLTGVGGYLFSSGVNDAAEVNGYKISRAQLEQAYQQRRAQLQKDMGDNFASLASSDEGQKMIRQQALNVLINQALLDQFAQELGIFCWRPANQRRDFCATLFPN</sequence>
<keyword evidence="2" id="KW-1003">Cell membrane</keyword>
<comment type="subcellular location">
    <subcellularLocation>
        <location evidence="1">Cell membrane</location>
    </subcellularLocation>
</comment>
<evidence type="ECO:0000256" key="5">
    <source>
        <dbReference type="SAM" id="Phobius"/>
    </source>
</evidence>
<evidence type="ECO:0000313" key="7">
    <source>
        <dbReference type="Proteomes" id="UP000254191"/>
    </source>
</evidence>
<keyword evidence="3 5" id="KW-0472">Membrane</keyword>
<dbReference type="Proteomes" id="UP000254191">
    <property type="component" value="Unassembled WGS sequence"/>
</dbReference>
<evidence type="ECO:0000256" key="2">
    <source>
        <dbReference type="ARBA" id="ARBA00022475"/>
    </source>
</evidence>
<dbReference type="Gene3D" id="1.10.8.1040">
    <property type="match status" value="1"/>
</dbReference>
<name>A0A379FJ94_PROMI</name>
<dbReference type="Pfam" id="PF13624">
    <property type="entry name" value="SurA_N_3"/>
    <property type="match status" value="1"/>
</dbReference>
<dbReference type="EC" id="5.2.1.8" evidence="6"/>
<dbReference type="PANTHER" id="PTHR47529:SF1">
    <property type="entry name" value="PERIPLASMIC CHAPERONE PPID"/>
    <property type="match status" value="1"/>
</dbReference>
<keyword evidence="4" id="KW-0143">Chaperone</keyword>